<comment type="caution">
    <text evidence="1">The sequence shown here is derived from an EMBL/GenBank/DDBJ whole genome shotgun (WGS) entry which is preliminary data.</text>
</comment>
<proteinExistence type="predicted"/>
<organism evidence="1 2">
    <name type="scientific">Carya illinoinensis</name>
    <name type="common">Pecan</name>
    <dbReference type="NCBI Taxonomy" id="32201"/>
    <lineage>
        <taxon>Eukaryota</taxon>
        <taxon>Viridiplantae</taxon>
        <taxon>Streptophyta</taxon>
        <taxon>Embryophyta</taxon>
        <taxon>Tracheophyta</taxon>
        <taxon>Spermatophyta</taxon>
        <taxon>Magnoliopsida</taxon>
        <taxon>eudicotyledons</taxon>
        <taxon>Gunneridae</taxon>
        <taxon>Pentapetalae</taxon>
        <taxon>rosids</taxon>
        <taxon>fabids</taxon>
        <taxon>Fagales</taxon>
        <taxon>Juglandaceae</taxon>
        <taxon>Carya</taxon>
    </lineage>
</organism>
<sequence>MFGFSFFFFFKTFFEFFNFNISIFKFHTFHPIICLAFREKQKEKPNNFTKLRITRNVFNTFKSTYLVSQAQIRNIYGKFLSKQFLTFPILFHKTQSTRLKIFF</sequence>
<reference evidence="1" key="1">
    <citation type="submission" date="2021-01" db="EMBL/GenBank/DDBJ databases">
        <authorList>
            <person name="Lovell J.T."/>
            <person name="Bentley N."/>
            <person name="Bhattarai G."/>
            <person name="Jenkins J.W."/>
            <person name="Sreedasyam A."/>
            <person name="Alarcon Y."/>
            <person name="Bock C."/>
            <person name="Boston L."/>
            <person name="Carlson J."/>
            <person name="Cervantes K."/>
            <person name="Clermont K."/>
            <person name="Krom N."/>
            <person name="Kubenka K."/>
            <person name="Mamidi S."/>
            <person name="Mattison C."/>
            <person name="Monteros M."/>
            <person name="Pisani C."/>
            <person name="Plott C."/>
            <person name="Rajasekar S."/>
            <person name="Rhein H.S."/>
            <person name="Rohla C."/>
            <person name="Song M."/>
            <person name="Hilaire R.S."/>
            <person name="Shu S."/>
            <person name="Wells L."/>
            <person name="Wang X."/>
            <person name="Webber J."/>
            <person name="Heerema R.J."/>
            <person name="Klein P."/>
            <person name="Conner P."/>
            <person name="Grauke L."/>
            <person name="Grimwood J."/>
            <person name="Schmutz J."/>
            <person name="Randall J.J."/>
        </authorList>
    </citation>
    <scope>NUCLEOTIDE SEQUENCE</scope>
    <source>
        <tissue evidence="1">Leaf</tissue>
    </source>
</reference>
<dbReference type="EMBL" id="CM031837">
    <property type="protein sequence ID" value="KAG6681433.1"/>
    <property type="molecule type" value="Genomic_DNA"/>
</dbReference>
<dbReference type="AlphaFoldDB" id="A0A922DCR5"/>
<name>A0A922DCR5_CARIL</name>
<evidence type="ECO:0000313" key="2">
    <source>
        <dbReference type="Proteomes" id="UP000811246"/>
    </source>
</evidence>
<gene>
    <name evidence="1" type="ORF">I3842_13G092300</name>
</gene>
<protein>
    <submittedName>
        <fullName evidence="1">Uncharacterized protein</fullName>
    </submittedName>
</protein>
<evidence type="ECO:0000313" key="1">
    <source>
        <dbReference type="EMBL" id="KAG6681433.1"/>
    </source>
</evidence>
<dbReference type="Proteomes" id="UP000811246">
    <property type="component" value="Chromosome 13"/>
</dbReference>
<accession>A0A922DCR5</accession>